<dbReference type="InterPro" id="IPR025199">
    <property type="entry name" value="FtsK_4TM"/>
</dbReference>
<dbReference type="GO" id="GO:0005524">
    <property type="term" value="F:ATP binding"/>
    <property type="evidence" value="ECO:0007669"/>
    <property type="project" value="UniProtKB-UniRule"/>
</dbReference>
<name>A0A0G1XFV6_9BACT</name>
<dbReference type="PANTHER" id="PTHR22683:SF41">
    <property type="entry name" value="DNA TRANSLOCASE FTSK"/>
    <property type="match status" value="1"/>
</dbReference>
<dbReference type="Gene3D" id="3.30.980.40">
    <property type="match status" value="1"/>
</dbReference>
<evidence type="ECO:0000313" key="19">
    <source>
        <dbReference type="Proteomes" id="UP000034846"/>
    </source>
</evidence>
<dbReference type="GO" id="GO:0005886">
    <property type="term" value="C:plasma membrane"/>
    <property type="evidence" value="ECO:0007669"/>
    <property type="project" value="UniProtKB-SubCell"/>
</dbReference>
<feature type="region of interest" description="Disordered" evidence="15">
    <location>
        <begin position="706"/>
        <end position="755"/>
    </location>
</feature>
<keyword evidence="5 16" id="KW-0812">Transmembrane</keyword>
<dbReference type="Gene3D" id="3.40.50.300">
    <property type="entry name" value="P-loop containing nucleotide triphosphate hydrolases"/>
    <property type="match status" value="1"/>
</dbReference>
<evidence type="ECO:0000256" key="14">
    <source>
        <dbReference type="PROSITE-ProRule" id="PRU00289"/>
    </source>
</evidence>
<feature type="binding site" evidence="14">
    <location>
        <begin position="403"/>
        <end position="410"/>
    </location>
    <ligand>
        <name>ATP</name>
        <dbReference type="ChEBI" id="CHEBI:30616"/>
    </ligand>
</feature>
<dbReference type="GO" id="GO:0007059">
    <property type="term" value="P:chromosome segregation"/>
    <property type="evidence" value="ECO:0007669"/>
    <property type="project" value="UniProtKB-KW"/>
</dbReference>
<organism evidence="18 19">
    <name type="scientific">Candidatus Uhrbacteria bacterium GW2011_GWD2_52_7</name>
    <dbReference type="NCBI Taxonomy" id="1618989"/>
    <lineage>
        <taxon>Bacteria</taxon>
        <taxon>Candidatus Uhriibacteriota</taxon>
    </lineage>
</organism>
<dbReference type="SMART" id="SM00382">
    <property type="entry name" value="AAA"/>
    <property type="match status" value="1"/>
</dbReference>
<dbReference type="SUPFAM" id="SSF46785">
    <property type="entry name" value="Winged helix' DNA-binding domain"/>
    <property type="match status" value="1"/>
</dbReference>
<keyword evidence="11 16" id="KW-0472">Membrane</keyword>
<feature type="compositionally biased region" description="Acidic residues" evidence="15">
    <location>
        <begin position="724"/>
        <end position="741"/>
    </location>
</feature>
<feature type="compositionally biased region" description="Acidic residues" evidence="15">
    <location>
        <begin position="210"/>
        <end position="229"/>
    </location>
</feature>
<keyword evidence="8 14" id="KW-0067">ATP-binding</keyword>
<dbReference type="GO" id="GO:0003677">
    <property type="term" value="F:DNA binding"/>
    <property type="evidence" value="ECO:0007669"/>
    <property type="project" value="UniProtKB-KW"/>
</dbReference>
<accession>A0A0G1XFV6</accession>
<comment type="similarity">
    <text evidence="2">Belongs to the FtsK/SpoIIIE/SftA family.</text>
</comment>
<evidence type="ECO:0000256" key="5">
    <source>
        <dbReference type="ARBA" id="ARBA00022692"/>
    </source>
</evidence>
<evidence type="ECO:0000313" key="18">
    <source>
        <dbReference type="EMBL" id="KKW29800.1"/>
    </source>
</evidence>
<dbReference type="SUPFAM" id="SSF103473">
    <property type="entry name" value="MFS general substrate transporter"/>
    <property type="match status" value="1"/>
</dbReference>
<comment type="caution">
    <text evidence="18">The sequence shown here is derived from an EMBL/GenBank/DDBJ whole genome shotgun (WGS) entry which is preliminary data.</text>
</comment>
<dbReference type="EMBL" id="LCRD01000033">
    <property type="protein sequence ID" value="KKW29800.1"/>
    <property type="molecule type" value="Genomic_DNA"/>
</dbReference>
<dbReference type="CDD" id="cd01127">
    <property type="entry name" value="TrwB_TraG_TraD_VirD4"/>
    <property type="match status" value="1"/>
</dbReference>
<keyword evidence="10" id="KW-0238">DNA-binding</keyword>
<reference evidence="18 19" key="1">
    <citation type="journal article" date="2015" name="Nature">
        <title>rRNA introns, odd ribosomes, and small enigmatic genomes across a large radiation of phyla.</title>
        <authorList>
            <person name="Brown C.T."/>
            <person name="Hug L.A."/>
            <person name="Thomas B.C."/>
            <person name="Sharon I."/>
            <person name="Castelle C.J."/>
            <person name="Singh A."/>
            <person name="Wilkins M.J."/>
            <person name="Williams K.H."/>
            <person name="Banfield J.F."/>
        </authorList>
    </citation>
    <scope>NUCLEOTIDE SEQUENCE [LARGE SCALE GENOMIC DNA]</scope>
</reference>
<sequence>MAKKLKKRASAVSYDEPIVGDEVKQSIFAIVLVAVGAILFLAFFGMAGAFGDMIDSWLSTFLGAARIAVPILFFLVGANVVLHDRQLITFRSFAMAVLFIFSLNGILNLLFARDPADAAAVAQAGGLVGNITSDLLAGAMGGIGAFIIAAACLLMSVVLLFGISVKSLIRVPLSATGILALARRGKSDDEEDELTFEERRKLEEAKAEAGDEEDIEEETIEEDDEEEAEAPVKKGPVFAGKTEQIMTSRERRTIEIPLELLDDKSSEARSGDLDRGQEVIVKTLHQFGIECEVAEVRVGPTVTQYALKPPTGVKLARIVALQNDLALALAAHPIRIEAPIPGKSLVGIEVPNQTIGKVCLRELLESKEFKHRKSSFAVPVGKDITGSTQMLSVERAPHMLVAGATGSGKSVCLNDIIISLLYQNGPDDLKFIMVDPKRVELSVYAGIPHLLIPPIVKADEAINALKWAVREMERRLDYLSKFGAKDIDSYNAKSKERMPRIVIVIDELADLMSQNKRDVEAVIVRIAQMARAAGIHLILATQRPSVDVITGTIKANIPTRLAFAVASQVDSKTILDISGAEKLLGRGDMLMSTPELSKPKRAQGAYVSEAEIERVVDFLKEEGEPEYNHQITEGASGAGGVMLDPSNSDALLEDAINIAIDAGKVSTSFLQRRMKIGYSRAARIVDLMQELGVVGEADGAKPREVLVSEWPPAGTQDDVRDMPDVQEDDEDVAEEDDEVENDQDHASQENDDRFV</sequence>
<dbReference type="GO" id="GO:0051301">
    <property type="term" value="P:cell division"/>
    <property type="evidence" value="ECO:0007669"/>
    <property type="project" value="UniProtKB-KW"/>
</dbReference>
<dbReference type="SMART" id="SM00843">
    <property type="entry name" value="Ftsk_gamma"/>
    <property type="match status" value="1"/>
</dbReference>
<evidence type="ECO:0000256" key="3">
    <source>
        <dbReference type="ARBA" id="ARBA00022475"/>
    </source>
</evidence>
<dbReference type="InterPro" id="IPR036259">
    <property type="entry name" value="MFS_trans_sf"/>
</dbReference>
<evidence type="ECO:0000256" key="10">
    <source>
        <dbReference type="ARBA" id="ARBA00023125"/>
    </source>
</evidence>
<feature type="transmembrane region" description="Helical" evidence="16">
    <location>
        <begin position="135"/>
        <end position="161"/>
    </location>
</feature>
<evidence type="ECO:0000256" key="8">
    <source>
        <dbReference type="ARBA" id="ARBA00022840"/>
    </source>
</evidence>
<evidence type="ECO:0000256" key="4">
    <source>
        <dbReference type="ARBA" id="ARBA00022618"/>
    </source>
</evidence>
<evidence type="ECO:0000256" key="7">
    <source>
        <dbReference type="ARBA" id="ARBA00022829"/>
    </source>
</evidence>
<comment type="subunit">
    <text evidence="13">Homohexamer. Forms a ring that surrounds DNA.</text>
</comment>
<keyword evidence="12" id="KW-0131">Cell cycle</keyword>
<dbReference type="InterPro" id="IPR036388">
    <property type="entry name" value="WH-like_DNA-bd_sf"/>
</dbReference>
<dbReference type="InterPro" id="IPR027417">
    <property type="entry name" value="P-loop_NTPase"/>
</dbReference>
<evidence type="ECO:0000256" key="16">
    <source>
        <dbReference type="SAM" id="Phobius"/>
    </source>
</evidence>
<evidence type="ECO:0000256" key="9">
    <source>
        <dbReference type="ARBA" id="ARBA00022989"/>
    </source>
</evidence>
<dbReference type="Gene3D" id="1.10.10.10">
    <property type="entry name" value="Winged helix-like DNA-binding domain superfamily/Winged helix DNA-binding domain"/>
    <property type="match status" value="1"/>
</dbReference>
<comment type="subcellular location">
    <subcellularLocation>
        <location evidence="1">Cell membrane</location>
        <topology evidence="1">Multi-pass membrane protein</topology>
    </subcellularLocation>
</comment>
<dbReference type="AlphaFoldDB" id="A0A0G1XFV6"/>
<dbReference type="Proteomes" id="UP000034846">
    <property type="component" value="Unassembled WGS sequence"/>
</dbReference>
<feature type="domain" description="FtsK" evidence="17">
    <location>
        <begin position="386"/>
        <end position="572"/>
    </location>
</feature>
<dbReference type="Pfam" id="PF09397">
    <property type="entry name" value="FtsK_gamma"/>
    <property type="match status" value="1"/>
</dbReference>
<keyword evidence="6 14" id="KW-0547">Nucleotide-binding</keyword>
<dbReference type="InterPro" id="IPR041027">
    <property type="entry name" value="FtsK_alpha"/>
</dbReference>
<evidence type="ECO:0000256" key="15">
    <source>
        <dbReference type="SAM" id="MobiDB-lite"/>
    </source>
</evidence>
<dbReference type="Pfam" id="PF13491">
    <property type="entry name" value="FtsK_4TM"/>
    <property type="match status" value="1"/>
</dbReference>
<evidence type="ECO:0000256" key="6">
    <source>
        <dbReference type="ARBA" id="ARBA00022741"/>
    </source>
</evidence>
<feature type="region of interest" description="Disordered" evidence="15">
    <location>
        <begin position="202"/>
        <end position="235"/>
    </location>
</feature>
<dbReference type="Pfam" id="PF01580">
    <property type="entry name" value="FtsK_SpoIIIE"/>
    <property type="match status" value="1"/>
</dbReference>
<keyword evidence="4 18" id="KW-0132">Cell division</keyword>
<keyword evidence="9 16" id="KW-1133">Transmembrane helix</keyword>
<dbReference type="SUPFAM" id="SSF52540">
    <property type="entry name" value="P-loop containing nucleoside triphosphate hydrolases"/>
    <property type="match status" value="1"/>
</dbReference>
<keyword evidence="7" id="KW-0159">Chromosome partition</keyword>
<keyword evidence="3" id="KW-1003">Cell membrane</keyword>
<dbReference type="PATRIC" id="fig|1618989.3.peg.500"/>
<dbReference type="InterPro" id="IPR050206">
    <property type="entry name" value="FtsK/SpoIIIE/SftA"/>
</dbReference>
<evidence type="ECO:0000256" key="11">
    <source>
        <dbReference type="ARBA" id="ARBA00023136"/>
    </source>
</evidence>
<feature type="transmembrane region" description="Helical" evidence="16">
    <location>
        <begin position="57"/>
        <end position="81"/>
    </location>
</feature>
<evidence type="ECO:0000256" key="12">
    <source>
        <dbReference type="ARBA" id="ARBA00023306"/>
    </source>
</evidence>
<dbReference type="InterPro" id="IPR003593">
    <property type="entry name" value="AAA+_ATPase"/>
</dbReference>
<feature type="transmembrane region" description="Helical" evidence="16">
    <location>
        <begin position="93"/>
        <end position="111"/>
    </location>
</feature>
<evidence type="ECO:0000259" key="17">
    <source>
        <dbReference type="PROSITE" id="PS50901"/>
    </source>
</evidence>
<dbReference type="InterPro" id="IPR018541">
    <property type="entry name" value="Ftsk_gamma"/>
</dbReference>
<feature type="transmembrane region" description="Helical" evidence="16">
    <location>
        <begin position="27"/>
        <end position="51"/>
    </location>
</feature>
<evidence type="ECO:0000256" key="13">
    <source>
        <dbReference type="ARBA" id="ARBA00025923"/>
    </source>
</evidence>
<evidence type="ECO:0000256" key="2">
    <source>
        <dbReference type="ARBA" id="ARBA00006474"/>
    </source>
</evidence>
<protein>
    <submittedName>
        <fullName evidence="18">Cell division protein FtsK/SpoIIIE</fullName>
    </submittedName>
</protein>
<feature type="compositionally biased region" description="Basic and acidic residues" evidence="15">
    <location>
        <begin position="742"/>
        <end position="755"/>
    </location>
</feature>
<evidence type="ECO:0000256" key="1">
    <source>
        <dbReference type="ARBA" id="ARBA00004651"/>
    </source>
</evidence>
<dbReference type="Pfam" id="PF17854">
    <property type="entry name" value="FtsK_alpha"/>
    <property type="match status" value="1"/>
</dbReference>
<proteinExistence type="inferred from homology"/>
<gene>
    <name evidence="18" type="ORF">UY72_C0033G0004</name>
</gene>
<dbReference type="PANTHER" id="PTHR22683">
    <property type="entry name" value="SPORULATION PROTEIN RELATED"/>
    <property type="match status" value="1"/>
</dbReference>
<dbReference type="InterPro" id="IPR002543">
    <property type="entry name" value="FtsK_dom"/>
</dbReference>
<dbReference type="InterPro" id="IPR036390">
    <property type="entry name" value="WH_DNA-bd_sf"/>
</dbReference>
<dbReference type="PROSITE" id="PS50901">
    <property type="entry name" value="FTSK"/>
    <property type="match status" value="1"/>
</dbReference>